<comment type="caution">
    <text evidence="2">The sequence shown here is derived from an EMBL/GenBank/DDBJ whole genome shotgun (WGS) entry which is preliminary data.</text>
</comment>
<dbReference type="Proteomes" id="UP000606721">
    <property type="component" value="Unassembled WGS sequence"/>
</dbReference>
<proteinExistence type="predicted"/>
<dbReference type="InterPro" id="IPR037151">
    <property type="entry name" value="AlkB-like_sf"/>
</dbReference>
<keyword evidence="3" id="KW-1185">Reference proteome</keyword>
<dbReference type="InterPro" id="IPR027450">
    <property type="entry name" value="AlkB-like"/>
</dbReference>
<dbReference type="EMBL" id="JACJQT010000066">
    <property type="protein sequence ID" value="MBD2280588.1"/>
    <property type="molecule type" value="Genomic_DNA"/>
</dbReference>
<protein>
    <submittedName>
        <fullName evidence="2">Alpha-ketoglutarate-dependent dioxygenase AlkB</fullName>
    </submittedName>
</protein>
<keyword evidence="2" id="KW-0560">Oxidoreductase</keyword>
<organism evidence="2 3">
    <name type="scientific">Aphanizomenon flos-aquae FACHB-1040</name>
    <dbReference type="NCBI Taxonomy" id="2692887"/>
    <lineage>
        <taxon>Bacteria</taxon>
        <taxon>Bacillati</taxon>
        <taxon>Cyanobacteriota</taxon>
        <taxon>Cyanophyceae</taxon>
        <taxon>Nostocales</taxon>
        <taxon>Aphanizomenonaceae</taxon>
        <taxon>Aphanizomenon</taxon>
    </lineage>
</organism>
<dbReference type="GO" id="GO:0051213">
    <property type="term" value="F:dioxygenase activity"/>
    <property type="evidence" value="ECO:0007669"/>
    <property type="project" value="UniProtKB-KW"/>
</dbReference>
<dbReference type="PROSITE" id="PS51471">
    <property type="entry name" value="FE2OG_OXY"/>
    <property type="match status" value="1"/>
</dbReference>
<evidence type="ECO:0000313" key="2">
    <source>
        <dbReference type="EMBL" id="MBD2280588.1"/>
    </source>
</evidence>
<accession>A0ABR8C0D7</accession>
<feature type="domain" description="Fe2OG dioxygenase" evidence="1">
    <location>
        <begin position="118"/>
        <end position="216"/>
    </location>
</feature>
<reference evidence="2 3" key="1">
    <citation type="journal article" date="2020" name="ISME J.">
        <title>Comparative genomics reveals insights into cyanobacterial evolution and habitat adaptation.</title>
        <authorList>
            <person name="Chen M.Y."/>
            <person name="Teng W.K."/>
            <person name="Zhao L."/>
            <person name="Hu C.X."/>
            <person name="Zhou Y.K."/>
            <person name="Han B.P."/>
            <person name="Song L.R."/>
            <person name="Shu W.S."/>
        </authorList>
    </citation>
    <scope>NUCLEOTIDE SEQUENCE [LARGE SCALE GENOMIC DNA]</scope>
    <source>
        <strain evidence="2 3">FACHB-1040</strain>
    </source>
</reference>
<keyword evidence="2" id="KW-0223">Dioxygenase</keyword>
<name>A0ABR8C0D7_APHFL</name>
<dbReference type="Gene3D" id="2.60.120.590">
    <property type="entry name" value="Alpha-ketoglutarate-dependent dioxygenase AlkB-like"/>
    <property type="match status" value="1"/>
</dbReference>
<dbReference type="PANTHER" id="PTHR31212">
    <property type="entry name" value="ALPHA-KETOGLUTARATE-DEPENDENT DIOXYGENASE ALKB HOMOLOG 3"/>
    <property type="match status" value="1"/>
</dbReference>
<dbReference type="SUPFAM" id="SSF51197">
    <property type="entry name" value="Clavaminate synthase-like"/>
    <property type="match status" value="1"/>
</dbReference>
<dbReference type="InterPro" id="IPR005123">
    <property type="entry name" value="Oxoglu/Fe-dep_dioxygenase_dom"/>
</dbReference>
<gene>
    <name evidence="2" type="ORF">H6F99_20615</name>
</gene>
<evidence type="ECO:0000313" key="3">
    <source>
        <dbReference type="Proteomes" id="UP000606721"/>
    </source>
</evidence>
<dbReference type="RefSeq" id="WP_190384069.1">
    <property type="nucleotide sequence ID" value="NZ_JACJQT010000066.1"/>
</dbReference>
<evidence type="ECO:0000259" key="1">
    <source>
        <dbReference type="PROSITE" id="PS51471"/>
    </source>
</evidence>
<dbReference type="Pfam" id="PF13532">
    <property type="entry name" value="2OG-FeII_Oxy_2"/>
    <property type="match status" value="1"/>
</dbReference>
<dbReference type="InterPro" id="IPR032854">
    <property type="entry name" value="ALKBH3"/>
</dbReference>
<dbReference type="PANTHER" id="PTHR31212:SF4">
    <property type="entry name" value="ALPHA-KETOGLUTARATE-DEPENDENT DIOXYGENASE ALKB HOMOLOG 3"/>
    <property type="match status" value="1"/>
</dbReference>
<sequence>MYNQISLWDYLPDTNNLVLENQVNKKTIISTDGEVILCQNFFSLKESNQLFSDLHSNVNWKQEIIQFFGKQMPIPRLTAWYGDEGKSYTYSGIEQHPEHWNPTLKLIKSKIEQIAQVSFNSVLLNLYRDGKDSVSWHSDDEPELGENPIIASVSFGATRRFSLRHKYSKNYKIDIDLASGSFLLMQGETQHFWQHQIAKTAKEIQPRINLTFRIIH</sequence>